<dbReference type="EMBL" id="ML213615">
    <property type="protein sequence ID" value="TFK36251.1"/>
    <property type="molecule type" value="Genomic_DNA"/>
</dbReference>
<dbReference type="STRING" id="68775.A0A5C3M543"/>
<gene>
    <name evidence="3" type="ORF">BDQ12DRAFT_687089</name>
</gene>
<proteinExistence type="predicted"/>
<evidence type="ECO:0000313" key="3">
    <source>
        <dbReference type="EMBL" id="TFK36251.1"/>
    </source>
</evidence>
<evidence type="ECO:0000256" key="1">
    <source>
        <dbReference type="SAM" id="Coils"/>
    </source>
</evidence>
<sequence>MQSEVTATVTIIYGGLKATQYFSKWTVESEKVLKQDITRFRMPVPSRSSIKLVRFGCVEFSWVLTTSHPLLKSLTSFLHPSDPGWIEEQNALKKELFVTGLSLRVFRGSRDQPSLKRANPNADIHYPTPSAGTSSSAVYASSSPLARAIKKQKLDHPDSDSVARNSPNHYATAPAVQRPALDHTGPPRPPTVPAPLITTSTSAHSESIPPIKAAAMETGITTTSTNPGPSSTPVRNLRDPILAHFSSQPEKLTYCTRSAIGDLLFSLKPVNNESVRITHAEAYLLIEQQGDGAWVTRKTLKNGRIAFELHATGVNPPASAPPTSNTVPQKAQLSAPPASAPPTTNIARPQNNYVAAPAVQRSPPDPTEPRLSNIPAPLLATSTFAQPVHIPPVMTAAMEAQITAMLSNPAPSPTVVRNVRNFILTHFSSHPERPVYYTRVETGHLLFSNTPASNNSVLRTYAQACRLIEQRGDFTQVSRTPLEDGGTALTLGEKAVNPPASAPPTSNTVPQKAQLSAPPASAPPVTRHQISTQVNRNVLSAPHTPIAPASIGHSRVSTASVASNPVRQNTIVLGSANHAHHPQVPSASASPTSSVTSRDATTKSPSHNAQSTDDAVPLATALPPRHTKMGNGEVSHIPLQINTSRLASPTQRQPTSNSHVTPAVQQQQQQCISTTTTPSTATVAYAPDPHAPATTSASPLEKQYEKESQAVPQPIEYAAVAAHERVHSALTEQTAIPMVEPLDSDHDSGSSNMTISSPPAEAEQTMASVPAAQPTNSLTLRASQSPAAAQSPPINSSPEEPSMTSLATTNSERLSRVEMFQNELVSIQDRGRAVVSQLQHLGVTPDIDVRFAVIADCDRVAALEEQVKKIQLELDEERKQIQEQRRMLEEGAKLIEEGRKLVEAAQSRTEEEQKIAAEERRRRLEAENALADVERECRAPFVVPALLDAFMSVSKLTTRVIKTKGE</sequence>
<feature type="region of interest" description="Disordered" evidence="2">
    <location>
        <begin position="740"/>
        <end position="809"/>
    </location>
</feature>
<keyword evidence="1" id="KW-0175">Coiled coil</keyword>
<feature type="compositionally biased region" description="Polar residues" evidence="2">
    <location>
        <begin position="321"/>
        <end position="332"/>
    </location>
</feature>
<feature type="region of interest" description="Disordered" evidence="2">
    <location>
        <begin position="151"/>
        <end position="208"/>
    </location>
</feature>
<organism evidence="3 4">
    <name type="scientific">Crucibulum laeve</name>
    <dbReference type="NCBI Taxonomy" id="68775"/>
    <lineage>
        <taxon>Eukaryota</taxon>
        <taxon>Fungi</taxon>
        <taxon>Dikarya</taxon>
        <taxon>Basidiomycota</taxon>
        <taxon>Agaricomycotina</taxon>
        <taxon>Agaricomycetes</taxon>
        <taxon>Agaricomycetidae</taxon>
        <taxon>Agaricales</taxon>
        <taxon>Agaricineae</taxon>
        <taxon>Nidulariaceae</taxon>
        <taxon>Crucibulum</taxon>
    </lineage>
</organism>
<feature type="compositionally biased region" description="Low complexity" evidence="2">
    <location>
        <begin position="584"/>
        <end position="597"/>
    </location>
</feature>
<evidence type="ECO:0000313" key="4">
    <source>
        <dbReference type="Proteomes" id="UP000308652"/>
    </source>
</evidence>
<reference evidence="3 4" key="1">
    <citation type="journal article" date="2019" name="Nat. Ecol. Evol.">
        <title>Megaphylogeny resolves global patterns of mushroom evolution.</title>
        <authorList>
            <person name="Varga T."/>
            <person name="Krizsan K."/>
            <person name="Foldi C."/>
            <person name="Dima B."/>
            <person name="Sanchez-Garcia M."/>
            <person name="Sanchez-Ramirez S."/>
            <person name="Szollosi G.J."/>
            <person name="Szarkandi J.G."/>
            <person name="Papp V."/>
            <person name="Albert L."/>
            <person name="Andreopoulos W."/>
            <person name="Angelini C."/>
            <person name="Antonin V."/>
            <person name="Barry K.W."/>
            <person name="Bougher N.L."/>
            <person name="Buchanan P."/>
            <person name="Buyck B."/>
            <person name="Bense V."/>
            <person name="Catcheside P."/>
            <person name="Chovatia M."/>
            <person name="Cooper J."/>
            <person name="Damon W."/>
            <person name="Desjardin D."/>
            <person name="Finy P."/>
            <person name="Geml J."/>
            <person name="Haridas S."/>
            <person name="Hughes K."/>
            <person name="Justo A."/>
            <person name="Karasinski D."/>
            <person name="Kautmanova I."/>
            <person name="Kiss B."/>
            <person name="Kocsube S."/>
            <person name="Kotiranta H."/>
            <person name="LaButti K.M."/>
            <person name="Lechner B.E."/>
            <person name="Liimatainen K."/>
            <person name="Lipzen A."/>
            <person name="Lukacs Z."/>
            <person name="Mihaltcheva S."/>
            <person name="Morgado L.N."/>
            <person name="Niskanen T."/>
            <person name="Noordeloos M.E."/>
            <person name="Ohm R.A."/>
            <person name="Ortiz-Santana B."/>
            <person name="Ovrebo C."/>
            <person name="Racz N."/>
            <person name="Riley R."/>
            <person name="Savchenko A."/>
            <person name="Shiryaev A."/>
            <person name="Soop K."/>
            <person name="Spirin V."/>
            <person name="Szebenyi C."/>
            <person name="Tomsovsky M."/>
            <person name="Tulloss R.E."/>
            <person name="Uehling J."/>
            <person name="Grigoriev I.V."/>
            <person name="Vagvolgyi C."/>
            <person name="Papp T."/>
            <person name="Martin F.M."/>
            <person name="Miettinen O."/>
            <person name="Hibbett D.S."/>
            <person name="Nagy L.G."/>
        </authorList>
    </citation>
    <scope>NUCLEOTIDE SEQUENCE [LARGE SCALE GENOMIC DNA]</scope>
    <source>
        <strain evidence="3 4">CBS 166.37</strain>
    </source>
</reference>
<feature type="compositionally biased region" description="Polar residues" evidence="2">
    <location>
        <begin position="598"/>
        <end position="613"/>
    </location>
</feature>
<evidence type="ECO:0000256" key="2">
    <source>
        <dbReference type="SAM" id="MobiDB-lite"/>
    </source>
</evidence>
<feature type="region of interest" description="Disordered" evidence="2">
    <location>
        <begin position="313"/>
        <end position="348"/>
    </location>
</feature>
<feature type="coiled-coil region" evidence="1">
    <location>
        <begin position="860"/>
        <end position="936"/>
    </location>
</feature>
<name>A0A5C3M543_9AGAR</name>
<dbReference type="OrthoDB" id="3070390at2759"/>
<feature type="compositionally biased region" description="Low complexity" evidence="2">
    <location>
        <begin position="782"/>
        <end position="802"/>
    </location>
</feature>
<feature type="compositionally biased region" description="Polar residues" evidence="2">
    <location>
        <begin position="503"/>
        <end position="514"/>
    </location>
</feature>
<dbReference type="Proteomes" id="UP000308652">
    <property type="component" value="Unassembled WGS sequence"/>
</dbReference>
<dbReference type="AlphaFoldDB" id="A0A5C3M543"/>
<protein>
    <submittedName>
        <fullName evidence="3">Uncharacterized protein</fullName>
    </submittedName>
</protein>
<feature type="compositionally biased region" description="Basic and acidic residues" evidence="2">
    <location>
        <begin position="152"/>
        <end position="161"/>
    </location>
</feature>
<keyword evidence="4" id="KW-1185">Reference proteome</keyword>
<feature type="region of interest" description="Disordered" evidence="2">
    <location>
        <begin position="492"/>
        <end position="527"/>
    </location>
</feature>
<accession>A0A5C3M543</accession>
<feature type="region of interest" description="Disordered" evidence="2">
    <location>
        <begin position="579"/>
        <end position="616"/>
    </location>
</feature>
<feature type="region of interest" description="Disordered" evidence="2">
    <location>
        <begin position="110"/>
        <end position="138"/>
    </location>
</feature>